<dbReference type="InterPro" id="IPR001309">
    <property type="entry name" value="Pept_C14_p20"/>
</dbReference>
<gene>
    <name evidence="6" type="ORF">MAR_001008</name>
</gene>
<evidence type="ECO:0000313" key="6">
    <source>
        <dbReference type="EMBL" id="WAR19170.1"/>
    </source>
</evidence>
<evidence type="ECO:0000259" key="4">
    <source>
        <dbReference type="PROSITE" id="PS50207"/>
    </source>
</evidence>
<dbReference type="PANTHER" id="PTHR22576">
    <property type="entry name" value="MUCOSA ASSOCIATED LYMPHOID TISSUE LYMPHOMA TRANSLOCATION PROTEIN 1/PARACASPASE"/>
    <property type="match status" value="1"/>
</dbReference>
<dbReference type="InterPro" id="IPR029030">
    <property type="entry name" value="Caspase-like_dom_sf"/>
</dbReference>
<feature type="compositionally biased region" description="Polar residues" evidence="3">
    <location>
        <begin position="235"/>
        <end position="246"/>
    </location>
</feature>
<dbReference type="EMBL" id="CP111022">
    <property type="protein sequence ID" value="WAR19170.1"/>
    <property type="molecule type" value="Genomic_DNA"/>
</dbReference>
<feature type="domain" description="Caspase family p10" evidence="4">
    <location>
        <begin position="310"/>
        <end position="369"/>
    </location>
</feature>
<feature type="region of interest" description="Disordered" evidence="3">
    <location>
        <begin position="82"/>
        <end position="105"/>
    </location>
</feature>
<sequence length="387" mass="43610">MAEGIAIVIINDKKNERCTKSERQATFKDRNLFDFDNDLTSIVDTRLGFECIYLKDDHENTEELNNNQEDGEDTQENLTAHADDNTVHEGETTEHFNTTEKGTNGEDSIDALEALLVLEENKYNRDLSVDDLAHPTGIKDPKECGCLRCKVRVKAGKSEAKYFLCAISSHGVEREGQMSILFSDEKFFSLNDIIEIFSDKFCPELKGKIKIFIIQACRSDPRMKLKDKGVKVQITNDASDSQQTGSVEPRNDHVDFEDSPETGQISIASGSIPRNTLLIFSCWSGRPSYRTVDKRSADYKVMIGEDEEINGSWMIREMKKVFDKEKGTINFLSTLTKVAAAVAERETKGGCKSTMTIIHTLTQPIYFTLRNPDDSDDELNLDQANIN</sequence>
<evidence type="ECO:0000256" key="3">
    <source>
        <dbReference type="SAM" id="MobiDB-lite"/>
    </source>
</evidence>
<dbReference type="Gene3D" id="3.40.50.1460">
    <property type="match status" value="1"/>
</dbReference>
<dbReference type="PROSITE" id="PS50208">
    <property type="entry name" value="CASPASE_P20"/>
    <property type="match status" value="1"/>
</dbReference>
<evidence type="ECO:0000256" key="2">
    <source>
        <dbReference type="RuleBase" id="RU003971"/>
    </source>
</evidence>
<dbReference type="SMART" id="SM00115">
    <property type="entry name" value="CASc"/>
    <property type="match status" value="1"/>
</dbReference>
<name>A0ABY7FAP8_MYAAR</name>
<dbReference type="PROSITE" id="PS50207">
    <property type="entry name" value="CASPASE_P10"/>
    <property type="match status" value="1"/>
</dbReference>
<dbReference type="InterPro" id="IPR052039">
    <property type="entry name" value="Caspase-related_regulators"/>
</dbReference>
<keyword evidence="7" id="KW-1185">Reference proteome</keyword>
<feature type="compositionally biased region" description="Basic and acidic residues" evidence="3">
    <location>
        <begin position="82"/>
        <end position="98"/>
    </location>
</feature>
<organism evidence="6 7">
    <name type="scientific">Mya arenaria</name>
    <name type="common">Soft-shell clam</name>
    <dbReference type="NCBI Taxonomy" id="6604"/>
    <lineage>
        <taxon>Eukaryota</taxon>
        <taxon>Metazoa</taxon>
        <taxon>Spiralia</taxon>
        <taxon>Lophotrochozoa</taxon>
        <taxon>Mollusca</taxon>
        <taxon>Bivalvia</taxon>
        <taxon>Autobranchia</taxon>
        <taxon>Heteroconchia</taxon>
        <taxon>Euheterodonta</taxon>
        <taxon>Imparidentia</taxon>
        <taxon>Neoheterodontei</taxon>
        <taxon>Myida</taxon>
        <taxon>Myoidea</taxon>
        <taxon>Myidae</taxon>
        <taxon>Mya</taxon>
    </lineage>
</organism>
<dbReference type="Proteomes" id="UP001164746">
    <property type="component" value="Chromosome 11"/>
</dbReference>
<proteinExistence type="inferred from homology"/>
<dbReference type="InterPro" id="IPR011600">
    <property type="entry name" value="Pept_C14_caspase"/>
</dbReference>
<feature type="region of interest" description="Disordered" evidence="3">
    <location>
        <begin position="235"/>
        <end position="267"/>
    </location>
</feature>
<reference evidence="6" key="1">
    <citation type="submission" date="2022-11" db="EMBL/GenBank/DDBJ databases">
        <title>Centuries of genome instability and evolution in soft-shell clam transmissible cancer (bioRxiv).</title>
        <authorList>
            <person name="Hart S.F.M."/>
            <person name="Yonemitsu M.A."/>
            <person name="Giersch R.M."/>
            <person name="Beal B.F."/>
            <person name="Arriagada G."/>
            <person name="Davis B.W."/>
            <person name="Ostrander E.A."/>
            <person name="Goff S.P."/>
            <person name="Metzger M.J."/>
        </authorList>
    </citation>
    <scope>NUCLEOTIDE SEQUENCE</scope>
    <source>
        <strain evidence="6">MELC-2E11</strain>
        <tissue evidence="6">Siphon/mantle</tissue>
    </source>
</reference>
<feature type="domain" description="Caspase family p20" evidence="5">
    <location>
        <begin position="147"/>
        <end position="221"/>
    </location>
</feature>
<dbReference type="PANTHER" id="PTHR22576:SF41">
    <property type="entry name" value="CASPASE 14, APOPTOSIS-RELATED CYSTEINE PEPTIDASE"/>
    <property type="match status" value="1"/>
</dbReference>
<accession>A0ABY7FAP8</accession>
<evidence type="ECO:0000259" key="5">
    <source>
        <dbReference type="PROSITE" id="PS50208"/>
    </source>
</evidence>
<protein>
    <submittedName>
        <fullName evidence="6">CASP2-like protein</fullName>
    </submittedName>
</protein>
<comment type="similarity">
    <text evidence="1 2">Belongs to the peptidase C14A family.</text>
</comment>
<dbReference type="InterPro" id="IPR015917">
    <property type="entry name" value="Pept_C14A"/>
</dbReference>
<evidence type="ECO:0000256" key="1">
    <source>
        <dbReference type="ARBA" id="ARBA00010134"/>
    </source>
</evidence>
<dbReference type="Pfam" id="PF00656">
    <property type="entry name" value="Peptidase_C14"/>
    <property type="match status" value="1"/>
</dbReference>
<evidence type="ECO:0000313" key="7">
    <source>
        <dbReference type="Proteomes" id="UP001164746"/>
    </source>
</evidence>
<dbReference type="InterPro" id="IPR002138">
    <property type="entry name" value="Pept_C14_p10"/>
</dbReference>
<dbReference type="SUPFAM" id="SSF52129">
    <property type="entry name" value="Caspase-like"/>
    <property type="match status" value="1"/>
</dbReference>